<organism evidence="2 3">
    <name type="scientific">Sandaracinus amylolyticus</name>
    <dbReference type="NCBI Taxonomy" id="927083"/>
    <lineage>
        <taxon>Bacteria</taxon>
        <taxon>Pseudomonadati</taxon>
        <taxon>Myxococcota</taxon>
        <taxon>Polyangia</taxon>
        <taxon>Polyangiales</taxon>
        <taxon>Sandaracinaceae</taxon>
        <taxon>Sandaracinus</taxon>
    </lineage>
</organism>
<accession>A0A0F6W2H4</accession>
<dbReference type="Proteomes" id="UP000034883">
    <property type="component" value="Chromosome"/>
</dbReference>
<proteinExistence type="predicted"/>
<dbReference type="EMBL" id="CP011125">
    <property type="protein sequence ID" value="AKF05577.1"/>
    <property type="molecule type" value="Genomic_DNA"/>
</dbReference>
<keyword evidence="3" id="KW-1185">Reference proteome</keyword>
<evidence type="ECO:0000313" key="3">
    <source>
        <dbReference type="Proteomes" id="UP000034883"/>
    </source>
</evidence>
<dbReference type="OrthoDB" id="1117601at2"/>
<dbReference type="KEGG" id="samy:DB32_002726"/>
<evidence type="ECO:0000256" key="1">
    <source>
        <dbReference type="SAM" id="MobiDB-lite"/>
    </source>
</evidence>
<dbReference type="AlphaFoldDB" id="A0A0F6W2H4"/>
<dbReference type="RefSeq" id="WP_053232835.1">
    <property type="nucleotide sequence ID" value="NZ_CP011125.1"/>
</dbReference>
<sequence>MERDLAGRCGSCSFFISYRETEDGAQEGECRLGCWVPPLRDDNTCSHFKQRGTSFDGALKRKVAAGTPRRMREEEARASEPKKPLPQEIDIDMDQDEFRRVLREVLLEELGVGDVAMGDRWRGGEMILKPGKDGTQPKSVPLDQFFHKIVMLRDKLRVLEQKVNSSKGLADDEKVQLQQYITACYGSLTTFNALFRDREDYFVGQGTKE</sequence>
<reference evidence="2 3" key="1">
    <citation type="submission" date="2015-03" db="EMBL/GenBank/DDBJ databases">
        <title>Genome assembly of Sandaracinus amylolyticus DSM 53668.</title>
        <authorList>
            <person name="Sharma G."/>
            <person name="Subramanian S."/>
        </authorList>
    </citation>
    <scope>NUCLEOTIDE SEQUENCE [LARGE SCALE GENOMIC DNA]</scope>
    <source>
        <strain evidence="2 3">DSM 53668</strain>
    </source>
</reference>
<protein>
    <submittedName>
        <fullName evidence="2">Uncharacterized protein</fullName>
    </submittedName>
</protein>
<feature type="compositionally biased region" description="Basic and acidic residues" evidence="1">
    <location>
        <begin position="70"/>
        <end position="84"/>
    </location>
</feature>
<name>A0A0F6W2H4_9BACT</name>
<feature type="region of interest" description="Disordered" evidence="1">
    <location>
        <begin position="62"/>
        <end position="84"/>
    </location>
</feature>
<gene>
    <name evidence="2" type="ORF">DB32_002726</name>
</gene>
<dbReference type="STRING" id="927083.DB32_002726"/>
<evidence type="ECO:0000313" key="2">
    <source>
        <dbReference type="EMBL" id="AKF05577.1"/>
    </source>
</evidence>